<feature type="non-terminal residue" evidence="2">
    <location>
        <position position="81"/>
    </location>
</feature>
<feature type="compositionally biased region" description="Basic and acidic residues" evidence="1">
    <location>
        <begin position="1"/>
        <end position="15"/>
    </location>
</feature>
<evidence type="ECO:0000313" key="3">
    <source>
        <dbReference type="Proteomes" id="UP000626109"/>
    </source>
</evidence>
<evidence type="ECO:0000313" key="2">
    <source>
        <dbReference type="EMBL" id="CAE8654666.1"/>
    </source>
</evidence>
<gene>
    <name evidence="2" type="ORF">PGLA2088_LOCUS11148</name>
</gene>
<feature type="region of interest" description="Disordered" evidence="1">
    <location>
        <begin position="1"/>
        <end position="65"/>
    </location>
</feature>
<name>A0A813IRC2_POLGL</name>
<proteinExistence type="predicted"/>
<evidence type="ECO:0000256" key="1">
    <source>
        <dbReference type="SAM" id="MobiDB-lite"/>
    </source>
</evidence>
<protein>
    <submittedName>
        <fullName evidence="2">Uncharacterized protein</fullName>
    </submittedName>
</protein>
<reference evidence="2" key="1">
    <citation type="submission" date="2021-02" db="EMBL/GenBank/DDBJ databases">
        <authorList>
            <person name="Dougan E. K."/>
            <person name="Rhodes N."/>
            <person name="Thang M."/>
            <person name="Chan C."/>
        </authorList>
    </citation>
    <scope>NUCLEOTIDE SEQUENCE</scope>
</reference>
<accession>A0A813IRC2</accession>
<dbReference type="Gene3D" id="1.10.510.10">
    <property type="entry name" value="Transferase(Phosphotransferase) domain 1"/>
    <property type="match status" value="1"/>
</dbReference>
<dbReference type="EMBL" id="CAJNNW010012764">
    <property type="protein sequence ID" value="CAE8654666.1"/>
    <property type="molecule type" value="Genomic_DNA"/>
</dbReference>
<organism evidence="2 3">
    <name type="scientific">Polarella glacialis</name>
    <name type="common">Dinoflagellate</name>
    <dbReference type="NCBI Taxonomy" id="89957"/>
    <lineage>
        <taxon>Eukaryota</taxon>
        <taxon>Sar</taxon>
        <taxon>Alveolata</taxon>
        <taxon>Dinophyceae</taxon>
        <taxon>Suessiales</taxon>
        <taxon>Suessiaceae</taxon>
        <taxon>Polarella</taxon>
    </lineage>
</organism>
<feature type="non-terminal residue" evidence="2">
    <location>
        <position position="1"/>
    </location>
</feature>
<dbReference type="Proteomes" id="UP000626109">
    <property type="component" value="Unassembled WGS sequence"/>
</dbReference>
<sequence>EFIRKMLDKNEKTRMSSDQTLKHQWVAGQGARDDRADELRGVSSPEEPEDSTNNADMAEANVNDGIKERRQELIKRLNKEH</sequence>
<feature type="compositionally biased region" description="Basic and acidic residues" evidence="1">
    <location>
        <begin position="31"/>
        <end position="40"/>
    </location>
</feature>
<dbReference type="AlphaFoldDB" id="A0A813IRC2"/>
<comment type="caution">
    <text evidence="2">The sequence shown here is derived from an EMBL/GenBank/DDBJ whole genome shotgun (WGS) entry which is preliminary data.</text>
</comment>